<feature type="transmembrane region" description="Helical" evidence="1">
    <location>
        <begin position="6"/>
        <end position="26"/>
    </location>
</feature>
<accession>A0AAV8ZSK6</accession>
<evidence type="ECO:0000313" key="3">
    <source>
        <dbReference type="Proteomes" id="UP001162156"/>
    </source>
</evidence>
<evidence type="ECO:0000256" key="1">
    <source>
        <dbReference type="SAM" id="Phobius"/>
    </source>
</evidence>
<gene>
    <name evidence="2" type="ORF">NQ314_002055</name>
</gene>
<comment type="caution">
    <text evidence="2">The sequence shown here is derived from an EMBL/GenBank/DDBJ whole genome shotgun (WGS) entry which is preliminary data.</text>
</comment>
<dbReference type="Proteomes" id="UP001162156">
    <property type="component" value="Unassembled WGS sequence"/>
</dbReference>
<keyword evidence="3" id="KW-1185">Reference proteome</keyword>
<dbReference type="EMBL" id="JANEYF010000627">
    <property type="protein sequence ID" value="KAJ8968893.1"/>
    <property type="molecule type" value="Genomic_DNA"/>
</dbReference>
<evidence type="ECO:0000313" key="2">
    <source>
        <dbReference type="EMBL" id="KAJ8968893.1"/>
    </source>
</evidence>
<organism evidence="2 3">
    <name type="scientific">Rhamnusium bicolor</name>
    <dbReference type="NCBI Taxonomy" id="1586634"/>
    <lineage>
        <taxon>Eukaryota</taxon>
        <taxon>Metazoa</taxon>
        <taxon>Ecdysozoa</taxon>
        <taxon>Arthropoda</taxon>
        <taxon>Hexapoda</taxon>
        <taxon>Insecta</taxon>
        <taxon>Pterygota</taxon>
        <taxon>Neoptera</taxon>
        <taxon>Endopterygota</taxon>
        <taxon>Coleoptera</taxon>
        <taxon>Polyphaga</taxon>
        <taxon>Cucujiformia</taxon>
        <taxon>Chrysomeloidea</taxon>
        <taxon>Cerambycidae</taxon>
        <taxon>Lepturinae</taxon>
        <taxon>Rhagiini</taxon>
        <taxon>Rhamnusium</taxon>
    </lineage>
</organism>
<dbReference type="AlphaFoldDB" id="A0AAV8ZSK6"/>
<reference evidence="2" key="1">
    <citation type="journal article" date="2023" name="Insect Mol. Biol.">
        <title>Genome sequencing provides insights into the evolution of gene families encoding plant cell wall-degrading enzymes in longhorned beetles.</title>
        <authorList>
            <person name="Shin N.R."/>
            <person name="Okamura Y."/>
            <person name="Kirsch R."/>
            <person name="Pauchet Y."/>
        </authorList>
    </citation>
    <scope>NUCLEOTIDE SEQUENCE</scope>
    <source>
        <strain evidence="2">RBIC_L_NR</strain>
    </source>
</reference>
<keyword evidence="1" id="KW-0812">Transmembrane</keyword>
<keyword evidence="1" id="KW-0472">Membrane</keyword>
<keyword evidence="1" id="KW-1133">Transmembrane helix</keyword>
<name>A0AAV8ZSK6_9CUCU</name>
<sequence>MYKNFVYYHFCTAIILIFWLGVEINFRFKTLNKLLLKTVSGLKNDTMRSHEEKHNFCITDNKIRPTDVLKVESYHLKKIRLLHNDLRSAIEEYNQLFGINLLLFVLFDTSNTYPESYDYYFESYCFY</sequence>
<protein>
    <submittedName>
        <fullName evidence="2">Uncharacterized protein</fullName>
    </submittedName>
</protein>
<proteinExistence type="predicted"/>